<keyword evidence="1" id="KW-0732">Signal</keyword>
<evidence type="ECO:0000259" key="2">
    <source>
        <dbReference type="Pfam" id="PF14534"/>
    </source>
</evidence>
<name>A0ABT0MHF1_9GAMM</name>
<feature type="signal peptide" evidence="1">
    <location>
        <begin position="1"/>
        <end position="23"/>
    </location>
</feature>
<dbReference type="Gene3D" id="3.10.450.50">
    <property type="match status" value="1"/>
</dbReference>
<dbReference type="Proteomes" id="UP001431217">
    <property type="component" value="Unassembled WGS sequence"/>
</dbReference>
<accession>A0ABT0MHF1</accession>
<proteinExistence type="predicted"/>
<protein>
    <submittedName>
        <fullName evidence="3">DUF4440 domain-containing protein</fullName>
    </submittedName>
</protein>
<dbReference type="Pfam" id="PF14534">
    <property type="entry name" value="DUF4440"/>
    <property type="match status" value="1"/>
</dbReference>
<dbReference type="SUPFAM" id="SSF54427">
    <property type="entry name" value="NTF2-like"/>
    <property type="match status" value="1"/>
</dbReference>
<gene>
    <name evidence="3" type="ORF">M2650_06555</name>
</gene>
<dbReference type="RefSeq" id="WP_249472638.1">
    <property type="nucleotide sequence ID" value="NZ_JAMBEP010000001.1"/>
</dbReference>
<evidence type="ECO:0000313" key="3">
    <source>
        <dbReference type="EMBL" id="MCL1634293.1"/>
    </source>
</evidence>
<organism evidence="3 4">
    <name type="scientific">Luteimonas galliterrae</name>
    <dbReference type="NCBI Taxonomy" id="2940486"/>
    <lineage>
        <taxon>Bacteria</taxon>
        <taxon>Pseudomonadati</taxon>
        <taxon>Pseudomonadota</taxon>
        <taxon>Gammaproteobacteria</taxon>
        <taxon>Lysobacterales</taxon>
        <taxon>Lysobacteraceae</taxon>
        <taxon>Luteimonas</taxon>
    </lineage>
</organism>
<sequence>MTVRYRNACAAVFLLLLSAAAQAAEPAVPDPLPKLSADECAVWARELSFAQSVADHDAAAFAAHLHDGAVFGAKSAQPQRGREAVAQGWAGIVAGKRMKLSWYPTMVAIGGEPGIAYSSGPALYESLAPEAKQRFSLGAFQSVWHKGADGVWRVLFDDGVQPVRATEAQVAAFREGRRQACPQG</sequence>
<dbReference type="InterPro" id="IPR032710">
    <property type="entry name" value="NTF2-like_dom_sf"/>
</dbReference>
<dbReference type="InterPro" id="IPR027843">
    <property type="entry name" value="DUF4440"/>
</dbReference>
<evidence type="ECO:0000313" key="4">
    <source>
        <dbReference type="Proteomes" id="UP001431217"/>
    </source>
</evidence>
<reference evidence="3 4" key="1">
    <citation type="submission" date="2022-05" db="EMBL/GenBank/DDBJ databases">
        <title>Luteimonas sp. SX5, whole genome shotgun sequencing project.</title>
        <authorList>
            <person name="Zhao G."/>
            <person name="Shen L."/>
        </authorList>
    </citation>
    <scope>NUCLEOTIDE SEQUENCE [LARGE SCALE GENOMIC DNA]</scope>
    <source>
        <strain evidence="3 4">SX5</strain>
    </source>
</reference>
<dbReference type="EMBL" id="JAMBEP010000001">
    <property type="protein sequence ID" value="MCL1634293.1"/>
    <property type="molecule type" value="Genomic_DNA"/>
</dbReference>
<keyword evidence="4" id="KW-1185">Reference proteome</keyword>
<comment type="caution">
    <text evidence="3">The sequence shown here is derived from an EMBL/GenBank/DDBJ whole genome shotgun (WGS) entry which is preliminary data.</text>
</comment>
<feature type="domain" description="DUF4440" evidence="2">
    <location>
        <begin position="44"/>
        <end position="154"/>
    </location>
</feature>
<feature type="chain" id="PRO_5045995288" evidence="1">
    <location>
        <begin position="24"/>
        <end position="184"/>
    </location>
</feature>
<evidence type="ECO:0000256" key="1">
    <source>
        <dbReference type="SAM" id="SignalP"/>
    </source>
</evidence>